<evidence type="ECO:0000256" key="1">
    <source>
        <dbReference type="ARBA" id="ARBA00004141"/>
    </source>
</evidence>
<feature type="transmembrane region" description="Helical" evidence="6">
    <location>
        <begin position="139"/>
        <end position="157"/>
    </location>
</feature>
<protein>
    <submittedName>
        <fullName evidence="7">Membrane protein</fullName>
    </submittedName>
</protein>
<dbReference type="Proteomes" id="UP000660801">
    <property type="component" value="Unassembled WGS sequence"/>
</dbReference>
<dbReference type="RefSeq" id="WP_068988939.1">
    <property type="nucleotide sequence ID" value="NZ_BMJN01000047.1"/>
</dbReference>
<dbReference type="AlphaFoldDB" id="A0A917EGM9"/>
<feature type="transmembrane region" description="Helical" evidence="6">
    <location>
        <begin position="81"/>
        <end position="103"/>
    </location>
</feature>
<keyword evidence="8" id="KW-1185">Reference proteome</keyword>
<dbReference type="InterPro" id="IPR006214">
    <property type="entry name" value="Bax_inhibitor_1-related"/>
</dbReference>
<feature type="transmembrane region" description="Helical" evidence="6">
    <location>
        <begin position="163"/>
        <end position="180"/>
    </location>
</feature>
<feature type="transmembrane region" description="Helical" evidence="6">
    <location>
        <begin position="109"/>
        <end position="127"/>
    </location>
</feature>
<reference evidence="7" key="2">
    <citation type="submission" date="2020-09" db="EMBL/GenBank/DDBJ databases">
        <authorList>
            <person name="Sun Q."/>
            <person name="Zhou Y."/>
        </authorList>
    </citation>
    <scope>NUCLEOTIDE SEQUENCE</scope>
    <source>
        <strain evidence="7">CGMCC 1.15533</strain>
    </source>
</reference>
<comment type="caution">
    <text evidence="7">The sequence shown here is derived from an EMBL/GenBank/DDBJ whole genome shotgun (WGS) entry which is preliminary data.</text>
</comment>
<dbReference type="CDD" id="cd10432">
    <property type="entry name" value="BI-1-like_bacterial"/>
    <property type="match status" value="1"/>
</dbReference>
<evidence type="ECO:0000256" key="6">
    <source>
        <dbReference type="RuleBase" id="RU004379"/>
    </source>
</evidence>
<dbReference type="PANTHER" id="PTHR23291:SF50">
    <property type="entry name" value="PROTEIN LIFEGUARD 4"/>
    <property type="match status" value="1"/>
</dbReference>
<dbReference type="Pfam" id="PF01027">
    <property type="entry name" value="Bax1-I"/>
    <property type="match status" value="1"/>
</dbReference>
<comment type="similarity">
    <text evidence="2 6">Belongs to the BI1 family.</text>
</comment>
<evidence type="ECO:0000256" key="5">
    <source>
        <dbReference type="ARBA" id="ARBA00023136"/>
    </source>
</evidence>
<dbReference type="EMBL" id="BMJN01000047">
    <property type="protein sequence ID" value="GGE37443.1"/>
    <property type="molecule type" value="Genomic_DNA"/>
</dbReference>
<keyword evidence="4 6" id="KW-1133">Transmembrane helix</keyword>
<dbReference type="GO" id="GO:0005886">
    <property type="term" value="C:plasma membrane"/>
    <property type="evidence" value="ECO:0007669"/>
    <property type="project" value="TreeGrafter"/>
</dbReference>
<evidence type="ECO:0000313" key="8">
    <source>
        <dbReference type="Proteomes" id="UP000660801"/>
    </source>
</evidence>
<sequence>MNHTIIQEREGINQFYAKIYGFVGLGIGISAIVAALMLTSLSGVLQAVLLGNRVIYYGAIFLELALVFMASNMAMKNSPAALPLFLTYSALNGFTMSFIVAMYTQQTVLAAFVSSALMFFVMAGLGMMVKKDLSGMGRALTGALIGVLLASLVNIFLQSSGLSYLISYIMVVIFAGLIAWDNQKIRLVYEQTNGQAGLGWVVSLALSLYLDFVNLFLSILRILGRND</sequence>
<evidence type="ECO:0000256" key="4">
    <source>
        <dbReference type="ARBA" id="ARBA00022989"/>
    </source>
</evidence>
<proteinExistence type="inferred from homology"/>
<feature type="transmembrane region" description="Helical" evidence="6">
    <location>
        <begin position="20"/>
        <end position="48"/>
    </location>
</feature>
<keyword evidence="3 6" id="KW-0812">Transmembrane</keyword>
<feature type="transmembrane region" description="Helical" evidence="6">
    <location>
        <begin position="200"/>
        <end position="223"/>
    </location>
</feature>
<reference evidence="7" key="1">
    <citation type="journal article" date="2014" name="Int. J. Syst. Evol. Microbiol.">
        <title>Complete genome sequence of Corynebacterium casei LMG S-19264T (=DSM 44701T), isolated from a smear-ripened cheese.</title>
        <authorList>
            <consortium name="US DOE Joint Genome Institute (JGI-PGF)"/>
            <person name="Walter F."/>
            <person name="Albersmeier A."/>
            <person name="Kalinowski J."/>
            <person name="Ruckert C."/>
        </authorList>
    </citation>
    <scope>NUCLEOTIDE SEQUENCE</scope>
    <source>
        <strain evidence="7">CGMCC 1.15533</strain>
    </source>
</reference>
<comment type="subcellular location">
    <subcellularLocation>
        <location evidence="1">Membrane</location>
        <topology evidence="1">Multi-pass membrane protein</topology>
    </subcellularLocation>
</comment>
<organism evidence="7 8">
    <name type="scientific">Streptococcus himalayensis</name>
    <dbReference type="NCBI Taxonomy" id="1888195"/>
    <lineage>
        <taxon>Bacteria</taxon>
        <taxon>Bacillati</taxon>
        <taxon>Bacillota</taxon>
        <taxon>Bacilli</taxon>
        <taxon>Lactobacillales</taxon>
        <taxon>Streptococcaceae</taxon>
        <taxon>Streptococcus</taxon>
    </lineage>
</organism>
<keyword evidence="5 6" id="KW-0472">Membrane</keyword>
<dbReference type="OrthoDB" id="9793828at2"/>
<evidence type="ECO:0000313" key="7">
    <source>
        <dbReference type="EMBL" id="GGE37443.1"/>
    </source>
</evidence>
<accession>A0A917EGM9</accession>
<evidence type="ECO:0000256" key="3">
    <source>
        <dbReference type="ARBA" id="ARBA00022692"/>
    </source>
</evidence>
<name>A0A917EGM9_9STRE</name>
<gene>
    <name evidence="7" type="ORF">GCM10011510_18450</name>
</gene>
<evidence type="ECO:0000256" key="2">
    <source>
        <dbReference type="ARBA" id="ARBA00010350"/>
    </source>
</evidence>
<dbReference type="PANTHER" id="PTHR23291">
    <property type="entry name" value="BAX INHIBITOR-RELATED"/>
    <property type="match status" value="1"/>
</dbReference>
<feature type="transmembrane region" description="Helical" evidence="6">
    <location>
        <begin position="54"/>
        <end position="74"/>
    </location>
</feature>